<feature type="transmembrane region" description="Helical" evidence="9">
    <location>
        <begin position="352"/>
        <end position="370"/>
    </location>
</feature>
<reference evidence="10" key="1">
    <citation type="submission" date="2021-01" db="EMBL/GenBank/DDBJ databases">
        <authorList>
            <person name="Corre E."/>
            <person name="Pelletier E."/>
            <person name="Niang G."/>
            <person name="Scheremetjew M."/>
            <person name="Finn R."/>
            <person name="Kale V."/>
            <person name="Holt S."/>
            <person name="Cochrane G."/>
            <person name="Meng A."/>
            <person name="Brown T."/>
            <person name="Cohen L."/>
        </authorList>
    </citation>
    <scope>NUCLEOTIDE SEQUENCE</scope>
    <source>
        <strain evidence="10">CCMP3346</strain>
    </source>
</reference>
<evidence type="ECO:0000256" key="4">
    <source>
        <dbReference type="ARBA" id="ARBA00022692"/>
    </source>
</evidence>
<keyword evidence="4 9" id="KW-0812">Transmembrane</keyword>
<dbReference type="PANTHER" id="PTHR45826">
    <property type="entry name" value="POLYAMINE TRANSPORTER PUT1"/>
    <property type="match status" value="1"/>
</dbReference>
<dbReference type="EMBL" id="HBGB01036074">
    <property type="protein sequence ID" value="CAD9066203.1"/>
    <property type="molecule type" value="Transcribed_RNA"/>
</dbReference>
<evidence type="ECO:0000256" key="1">
    <source>
        <dbReference type="ARBA" id="ARBA00004651"/>
    </source>
</evidence>
<evidence type="ECO:0000256" key="7">
    <source>
        <dbReference type="ARBA" id="ARBA00024041"/>
    </source>
</evidence>
<feature type="transmembrane region" description="Helical" evidence="9">
    <location>
        <begin position="95"/>
        <end position="113"/>
    </location>
</feature>
<feature type="transmembrane region" description="Helical" evidence="9">
    <location>
        <begin position="376"/>
        <end position="395"/>
    </location>
</feature>
<evidence type="ECO:0000256" key="8">
    <source>
        <dbReference type="SAM" id="MobiDB-lite"/>
    </source>
</evidence>
<dbReference type="GO" id="GO:0005886">
    <property type="term" value="C:plasma membrane"/>
    <property type="evidence" value="ECO:0007669"/>
    <property type="project" value="UniProtKB-SubCell"/>
</dbReference>
<evidence type="ECO:0000313" key="11">
    <source>
        <dbReference type="EMBL" id="CAD9066203.1"/>
    </source>
</evidence>
<evidence type="ECO:0000256" key="9">
    <source>
        <dbReference type="SAM" id="Phobius"/>
    </source>
</evidence>
<keyword evidence="3" id="KW-1003">Cell membrane</keyword>
<organism evidence="10">
    <name type="scientific">Vitrella brassicaformis</name>
    <dbReference type="NCBI Taxonomy" id="1169539"/>
    <lineage>
        <taxon>Eukaryota</taxon>
        <taxon>Sar</taxon>
        <taxon>Alveolata</taxon>
        <taxon>Colpodellida</taxon>
        <taxon>Vitrellaceae</taxon>
        <taxon>Vitrella</taxon>
    </lineage>
</organism>
<gene>
    <name evidence="10" type="ORF">VBRA1451_LOCUS21273</name>
    <name evidence="11" type="ORF">VBRA1451_LOCUS21274</name>
</gene>
<dbReference type="InterPro" id="IPR002293">
    <property type="entry name" value="AA/rel_permease1"/>
</dbReference>
<accession>A0A6U4G2D5</accession>
<feature type="transmembrane region" description="Helical" evidence="9">
    <location>
        <begin position="53"/>
        <end position="75"/>
    </location>
</feature>
<dbReference type="GO" id="GO:0015203">
    <property type="term" value="F:polyamine transmembrane transporter activity"/>
    <property type="evidence" value="ECO:0007669"/>
    <property type="project" value="UniProtKB-ARBA"/>
</dbReference>
<feature type="region of interest" description="Disordered" evidence="8">
    <location>
        <begin position="482"/>
        <end position="503"/>
    </location>
</feature>
<keyword evidence="5 9" id="KW-1133">Transmembrane helix</keyword>
<dbReference type="EMBL" id="HBGB01036073">
    <property type="protein sequence ID" value="CAD9066202.1"/>
    <property type="molecule type" value="Transcribed_RNA"/>
</dbReference>
<evidence type="ECO:0000313" key="10">
    <source>
        <dbReference type="EMBL" id="CAD9066202.1"/>
    </source>
</evidence>
<feature type="transmembrane region" description="Helical" evidence="9">
    <location>
        <begin position="289"/>
        <end position="306"/>
    </location>
</feature>
<evidence type="ECO:0000256" key="2">
    <source>
        <dbReference type="ARBA" id="ARBA00022448"/>
    </source>
</evidence>
<dbReference type="AlphaFoldDB" id="A0A6U4G2D5"/>
<feature type="transmembrane region" description="Helical" evidence="9">
    <location>
        <begin position="119"/>
        <end position="147"/>
    </location>
</feature>
<dbReference type="InterPro" id="IPR044566">
    <property type="entry name" value="RMV1-like"/>
</dbReference>
<proteinExistence type="inferred from homology"/>
<evidence type="ECO:0000256" key="3">
    <source>
        <dbReference type="ARBA" id="ARBA00022475"/>
    </source>
</evidence>
<keyword evidence="6 9" id="KW-0472">Membrane</keyword>
<feature type="transmembrane region" description="Helical" evidence="9">
    <location>
        <begin position="193"/>
        <end position="214"/>
    </location>
</feature>
<feature type="transmembrane region" description="Helical" evidence="9">
    <location>
        <begin position="312"/>
        <end position="332"/>
    </location>
</feature>
<feature type="compositionally biased region" description="Basic and acidic residues" evidence="8">
    <location>
        <begin position="525"/>
        <end position="543"/>
    </location>
</feature>
<comment type="similarity">
    <text evidence="7">Belongs to the amino acid-polyamine-organocation (APC) superfamily. Polyamine:cation symporter (PHS) (TC 2.A.3.12) family.</text>
</comment>
<feature type="region of interest" description="Disordered" evidence="8">
    <location>
        <begin position="516"/>
        <end position="543"/>
    </location>
</feature>
<evidence type="ECO:0008006" key="12">
    <source>
        <dbReference type="Google" id="ProtNLM"/>
    </source>
</evidence>
<feature type="transmembrane region" description="Helical" evidence="9">
    <location>
        <begin position="159"/>
        <end position="181"/>
    </location>
</feature>
<name>A0A6U4G2D5_9ALVE</name>
<protein>
    <recommendedName>
        <fullName evidence="12">Amino acid permease/ SLC12A domain-containing protein</fullName>
    </recommendedName>
</protein>
<keyword evidence="2" id="KW-0813">Transport</keyword>
<dbReference type="Pfam" id="PF13520">
    <property type="entry name" value="AA_permease_2"/>
    <property type="match status" value="1"/>
</dbReference>
<evidence type="ECO:0000256" key="5">
    <source>
        <dbReference type="ARBA" id="ARBA00022989"/>
    </source>
</evidence>
<feature type="region of interest" description="Disordered" evidence="8">
    <location>
        <begin position="418"/>
        <end position="468"/>
    </location>
</feature>
<comment type="subcellular location">
    <subcellularLocation>
        <location evidence="1">Cell membrane</location>
        <topology evidence="1">Multi-pass membrane protein</topology>
    </subcellularLocation>
</comment>
<evidence type="ECO:0000256" key="6">
    <source>
        <dbReference type="ARBA" id="ARBA00023136"/>
    </source>
</evidence>
<dbReference type="Gene3D" id="1.20.1740.10">
    <property type="entry name" value="Amino acid/polyamine transporter I"/>
    <property type="match status" value="1"/>
</dbReference>
<dbReference type="PANTHER" id="PTHR45826:SF2">
    <property type="entry name" value="AMINO ACID TRANSPORTER"/>
    <property type="match status" value="1"/>
</dbReference>
<sequence>MVRALGMRLAVLGQLFMCVAYAFPYSLICLEQSLLLPVNGGQMVWARAAYGPFFGMVAGSIYLCYEFSILGSYTALSVDYLSRFFPSIRARWAELTLNLGILLLGLVTCWASIDRVGRLFTLLMVGTLVPSLVLIVWTLCVVPWRAFFALRPFPARFDWFQGVSVLFWSNTGYGSAFIRVADNKQLANVPVAALVNCVIVSLSYLLPFWAAAAVDDDYSSWSDGHFVEVAAKIGAPSAVGLSLALGSLCSALGQLVGDLTTACEFAACMSGFGYLPKCLATRNKSDQPVMALLLMFSLALVSSSLLDFSSLAGLSAVFYSLGVFIKFSCFLYFRRTYPHTPARRWKLPIRSFWGCVAFCTPAMLLSLLPVTLSVGWSSLLAVLLVVGLLMSYPIYQAAYKGVLPSYADKDAALDLPSADSEDETLVARPPVRPDAETATGAASETTERSDSQEMLLISSDDSPSADGCDDDVTMAFDGREMTRVGSRKSGGHSRGLEVSSGGVGNAVVEVELSVCVSSAESSPSEGERLAGDRRDRDALRGPA</sequence>